<dbReference type="Pfam" id="PF01464">
    <property type="entry name" value="SLT"/>
    <property type="match status" value="1"/>
</dbReference>
<dbReference type="Gene3D" id="1.10.530.10">
    <property type="match status" value="1"/>
</dbReference>
<dbReference type="EMBL" id="LAZR01007166">
    <property type="protein sequence ID" value="KKM87014.1"/>
    <property type="molecule type" value="Genomic_DNA"/>
</dbReference>
<comment type="caution">
    <text evidence="2">The sequence shown here is derived from an EMBL/GenBank/DDBJ whole genome shotgun (WGS) entry which is preliminary data.</text>
</comment>
<dbReference type="InterPro" id="IPR008258">
    <property type="entry name" value="Transglycosylase_SLT_dom_1"/>
</dbReference>
<feature type="domain" description="Transglycosylase SLT" evidence="1">
    <location>
        <begin position="36"/>
        <end position="129"/>
    </location>
</feature>
<dbReference type="AlphaFoldDB" id="A0A0F9KXF0"/>
<dbReference type="InterPro" id="IPR023346">
    <property type="entry name" value="Lysozyme-like_dom_sf"/>
</dbReference>
<evidence type="ECO:0000313" key="2">
    <source>
        <dbReference type="EMBL" id="KKM87014.1"/>
    </source>
</evidence>
<sequence length="153" mass="17196">MRVLLAGILLLLLPATAWGPLQHHYWEPPVEHARAYVEAKARQYGVPEELALAVWQMESSQRTEVQDGRANERGSFQVTEAAATDVGCRWSAMRLFRVSTDCGLRYLARSLALCGTNLHAAHKYNRGHCPRNGKIWGYAQAVGKLMMKYQPTT</sequence>
<organism evidence="2">
    <name type="scientific">marine sediment metagenome</name>
    <dbReference type="NCBI Taxonomy" id="412755"/>
    <lineage>
        <taxon>unclassified sequences</taxon>
        <taxon>metagenomes</taxon>
        <taxon>ecological metagenomes</taxon>
    </lineage>
</organism>
<dbReference type="SUPFAM" id="SSF53955">
    <property type="entry name" value="Lysozyme-like"/>
    <property type="match status" value="1"/>
</dbReference>
<reference evidence="2" key="1">
    <citation type="journal article" date="2015" name="Nature">
        <title>Complex archaea that bridge the gap between prokaryotes and eukaryotes.</title>
        <authorList>
            <person name="Spang A."/>
            <person name="Saw J.H."/>
            <person name="Jorgensen S.L."/>
            <person name="Zaremba-Niedzwiedzka K."/>
            <person name="Martijn J."/>
            <person name="Lind A.E."/>
            <person name="van Eijk R."/>
            <person name="Schleper C."/>
            <person name="Guy L."/>
            <person name="Ettema T.J."/>
        </authorList>
    </citation>
    <scope>NUCLEOTIDE SEQUENCE</scope>
</reference>
<evidence type="ECO:0000259" key="1">
    <source>
        <dbReference type="Pfam" id="PF01464"/>
    </source>
</evidence>
<proteinExistence type="predicted"/>
<gene>
    <name evidence="2" type="ORF">LCGC14_1273180</name>
</gene>
<accession>A0A0F9KXF0</accession>
<protein>
    <recommendedName>
        <fullName evidence="1">Transglycosylase SLT domain-containing protein</fullName>
    </recommendedName>
</protein>
<name>A0A0F9KXF0_9ZZZZ</name>